<evidence type="ECO:0000256" key="1">
    <source>
        <dbReference type="SAM" id="MobiDB-lite"/>
    </source>
</evidence>
<proteinExistence type="predicted"/>
<evidence type="ECO:0000313" key="3">
    <source>
        <dbReference type="Proteomes" id="UP000784294"/>
    </source>
</evidence>
<name>A0A3S5AI62_9PLAT</name>
<gene>
    <name evidence="2" type="ORF">PXEA_LOCUS10584</name>
</gene>
<accession>A0A3S5AI62</accession>
<feature type="region of interest" description="Disordered" evidence="1">
    <location>
        <begin position="15"/>
        <end position="35"/>
    </location>
</feature>
<feature type="compositionally biased region" description="Basic and acidic residues" evidence="1">
    <location>
        <begin position="264"/>
        <end position="274"/>
    </location>
</feature>
<feature type="region of interest" description="Disordered" evidence="1">
    <location>
        <begin position="244"/>
        <end position="274"/>
    </location>
</feature>
<keyword evidence="3" id="KW-1185">Reference proteome</keyword>
<feature type="compositionally biased region" description="Polar residues" evidence="1">
    <location>
        <begin position="246"/>
        <end position="259"/>
    </location>
</feature>
<feature type="compositionally biased region" description="Polar residues" evidence="1">
    <location>
        <begin position="26"/>
        <end position="35"/>
    </location>
</feature>
<reference evidence="2" key="1">
    <citation type="submission" date="2018-11" db="EMBL/GenBank/DDBJ databases">
        <authorList>
            <consortium name="Pathogen Informatics"/>
        </authorList>
    </citation>
    <scope>NUCLEOTIDE SEQUENCE</scope>
</reference>
<comment type="caution">
    <text evidence="2">The sequence shown here is derived from an EMBL/GenBank/DDBJ whole genome shotgun (WGS) entry which is preliminary data.</text>
</comment>
<dbReference type="EMBL" id="CAAALY010031301">
    <property type="protein sequence ID" value="VEL17144.1"/>
    <property type="molecule type" value="Genomic_DNA"/>
</dbReference>
<sequence>MISLTLAPSLRPSGLDDRASEFGVSGQVTPSNSLKATTPKELSKIDANLVVGFPDEHLAFQPTAVSTMTTITTVTDVISPTPSSTSPIIMAAIQNVTDVIEVDISNGNAVVIDETRDRSDAEGDCNMEAEETVINAPGSPSRSGQSLVSVGKTSSRFTRRFSQLRQNCSTRRLADLFSSRLTMRQSNAILPPAVLPPRPREAGQGLIKTTTERPKSCRSAGSRANHMKTIARAFSFGATRPEADNLMNTKVPNKPNTVSPFDVVEQKDPENTKM</sequence>
<protein>
    <submittedName>
        <fullName evidence="2">Uncharacterized protein</fullName>
    </submittedName>
</protein>
<organism evidence="2 3">
    <name type="scientific">Protopolystoma xenopodis</name>
    <dbReference type="NCBI Taxonomy" id="117903"/>
    <lineage>
        <taxon>Eukaryota</taxon>
        <taxon>Metazoa</taxon>
        <taxon>Spiralia</taxon>
        <taxon>Lophotrochozoa</taxon>
        <taxon>Platyhelminthes</taxon>
        <taxon>Monogenea</taxon>
        <taxon>Polyopisthocotylea</taxon>
        <taxon>Polystomatidea</taxon>
        <taxon>Polystomatidae</taxon>
        <taxon>Protopolystoma</taxon>
    </lineage>
</organism>
<dbReference type="AlphaFoldDB" id="A0A3S5AI62"/>
<evidence type="ECO:0000313" key="2">
    <source>
        <dbReference type="EMBL" id="VEL17144.1"/>
    </source>
</evidence>
<dbReference type="Proteomes" id="UP000784294">
    <property type="component" value="Unassembled WGS sequence"/>
</dbReference>